<keyword evidence="3" id="KW-1185">Reference proteome</keyword>
<feature type="region of interest" description="Disordered" evidence="1">
    <location>
        <begin position="1"/>
        <end position="21"/>
    </location>
</feature>
<name>A0ABR5BFU9_CRYGA</name>
<organism evidence="2 3">
    <name type="scientific">Cryptococcus bacillisporus CA1873</name>
    <dbReference type="NCBI Taxonomy" id="1296111"/>
    <lineage>
        <taxon>Eukaryota</taxon>
        <taxon>Fungi</taxon>
        <taxon>Dikarya</taxon>
        <taxon>Basidiomycota</taxon>
        <taxon>Agaricomycotina</taxon>
        <taxon>Tremellomycetes</taxon>
        <taxon>Tremellales</taxon>
        <taxon>Cryptococcaceae</taxon>
        <taxon>Cryptococcus</taxon>
        <taxon>Cryptococcus gattii species complex</taxon>
    </lineage>
</organism>
<evidence type="ECO:0000313" key="3">
    <source>
        <dbReference type="Proteomes" id="UP000053800"/>
    </source>
</evidence>
<reference evidence="2 3" key="1">
    <citation type="submission" date="2015-01" db="EMBL/GenBank/DDBJ databases">
        <title>The Genome Sequence of Cryptococcus gattii CA1873.</title>
        <authorList>
            <consortium name="The Broad Institute Genomics Platform"/>
            <person name="Cuomo C."/>
            <person name="Litvintseva A."/>
            <person name="Chen Y."/>
            <person name="Heitman J."/>
            <person name="Sun S."/>
            <person name="Springer D."/>
            <person name="Dromer F."/>
            <person name="Young S."/>
            <person name="Zeng Q."/>
            <person name="Gargeya S."/>
            <person name="Abouelleil A."/>
            <person name="Alvarado L."/>
            <person name="Chapman S.B."/>
            <person name="Gainer-Dewar J."/>
            <person name="Goldberg J."/>
            <person name="Griggs A."/>
            <person name="Gujja S."/>
            <person name="Hansen M."/>
            <person name="Howarth C."/>
            <person name="Imamovic A."/>
            <person name="Larimer J."/>
            <person name="Murphy C."/>
            <person name="Naylor J."/>
            <person name="Pearson M."/>
            <person name="Priest M."/>
            <person name="Roberts A."/>
            <person name="Saif S."/>
            <person name="Shea T."/>
            <person name="Sykes S."/>
            <person name="Wortman J."/>
            <person name="Nusbaum C."/>
            <person name="Birren B."/>
        </authorList>
    </citation>
    <scope>NUCLEOTIDE SEQUENCE [LARGE SCALE GENOMIC DNA]</scope>
    <source>
        <strain evidence="2 3">CA1873</strain>
    </source>
</reference>
<gene>
    <name evidence="2" type="ORF">I314_01560</name>
</gene>
<dbReference type="EMBL" id="KN848891">
    <property type="protein sequence ID" value="KIR68067.1"/>
    <property type="molecule type" value="Genomic_DNA"/>
</dbReference>
<proteinExistence type="predicted"/>
<feature type="compositionally biased region" description="Polar residues" evidence="1">
    <location>
        <begin position="7"/>
        <end position="19"/>
    </location>
</feature>
<evidence type="ECO:0000256" key="1">
    <source>
        <dbReference type="SAM" id="MobiDB-lite"/>
    </source>
</evidence>
<dbReference type="Proteomes" id="UP000053800">
    <property type="component" value="Unassembled WGS sequence"/>
</dbReference>
<accession>A0ABR5BFU9</accession>
<evidence type="ECO:0000313" key="2">
    <source>
        <dbReference type="EMBL" id="KIR68067.1"/>
    </source>
</evidence>
<protein>
    <submittedName>
        <fullName evidence="2">Uncharacterized protein</fullName>
    </submittedName>
</protein>
<sequence length="73" mass="8197">MPHWSASPFTGGQNMVQNTHIKDKEVADADAVEGADNTKGRGICVTRHWSLSSVFYRKKEQVVPQHSSPYQRV</sequence>